<accession>C9W394</accession>
<evidence type="ECO:0000256" key="7">
    <source>
        <dbReference type="SAM" id="MobiDB-lite"/>
    </source>
</evidence>
<keyword evidence="2 6" id="KW-0698">rRNA processing</keyword>
<dbReference type="InterPro" id="IPR008189">
    <property type="entry name" value="rRNA_ssu_MeTfrase_I"/>
</dbReference>
<evidence type="ECO:0000256" key="3">
    <source>
        <dbReference type="ARBA" id="ARBA00022603"/>
    </source>
</evidence>
<gene>
    <name evidence="9" type="primary">sis28</name>
    <name evidence="6" type="synonym">rsmI</name>
</gene>
<evidence type="ECO:0000256" key="1">
    <source>
        <dbReference type="ARBA" id="ARBA00022490"/>
    </source>
</evidence>
<comment type="subcellular location">
    <subcellularLocation>
        <location evidence="6">Cytoplasm</location>
    </subcellularLocation>
</comment>
<dbReference type="InterPro" id="IPR014777">
    <property type="entry name" value="4pyrrole_Mease_sub1"/>
</dbReference>
<sequence>MILRPGNGRGRRGGGGGRGAGDRVGRDDTGGRRVAEADGTRRSGAADPGTLYLVPTPIGNPGDITLRAIEVLGRVGVVASEDTRHTRRLLQSLEIDTRLLSYHDHNEESRSQHLLGMLRDGTDVALVSDAGTPLVNDPGYRLVAAAVEADVPVRPLPGATASVTALIGSGLPNHQFHYVGFLPRREAARRSALTALRSTVATLVFFEAPHRIVAMLEDVRAVLGDRPAALARNLTKDDEEFLRGPLSDLIAGLDAEAVVRGQFTVVVAGAPGEPADEDEALAHRLTETLVRHGVEPRLVREVVREVTGLPRNWVYEQVRLAAQQGSAGTTE</sequence>
<feature type="compositionally biased region" description="Basic and acidic residues" evidence="7">
    <location>
        <begin position="20"/>
        <end position="41"/>
    </location>
</feature>
<dbReference type="PIRSF" id="PIRSF005917">
    <property type="entry name" value="MTase_YraL"/>
    <property type="match status" value="1"/>
</dbReference>
<comment type="similarity">
    <text evidence="6">Belongs to the methyltransferase superfamily. RsmI family.</text>
</comment>
<dbReference type="InterPro" id="IPR014776">
    <property type="entry name" value="4pyrrole_Mease_sub2"/>
</dbReference>
<dbReference type="FunFam" id="3.40.1010.10:FF:000007">
    <property type="entry name" value="Ribosomal RNA small subunit methyltransferase I"/>
    <property type="match status" value="1"/>
</dbReference>
<dbReference type="GO" id="GO:0070677">
    <property type="term" value="F:rRNA (cytosine-2'-O-)-methyltransferase activity"/>
    <property type="evidence" value="ECO:0007669"/>
    <property type="project" value="UniProtKB-UniRule"/>
</dbReference>
<dbReference type="InterPro" id="IPR035996">
    <property type="entry name" value="4pyrrol_Methylase_sf"/>
</dbReference>
<dbReference type="InterPro" id="IPR000878">
    <property type="entry name" value="4pyrrol_Mease"/>
</dbReference>
<organism evidence="9">
    <name type="scientific">Micromonospora inyonensis</name>
    <dbReference type="NCBI Taxonomy" id="47866"/>
    <lineage>
        <taxon>Bacteria</taxon>
        <taxon>Bacillati</taxon>
        <taxon>Actinomycetota</taxon>
        <taxon>Actinomycetes</taxon>
        <taxon>Micromonosporales</taxon>
        <taxon>Micromonosporaceae</taxon>
        <taxon>Micromonospora</taxon>
    </lineage>
</organism>
<evidence type="ECO:0000256" key="6">
    <source>
        <dbReference type="HAMAP-Rule" id="MF_01877"/>
    </source>
</evidence>
<dbReference type="PROSITE" id="PS01296">
    <property type="entry name" value="RSMI"/>
    <property type="match status" value="1"/>
</dbReference>
<dbReference type="EC" id="2.1.1.198" evidence="6"/>
<dbReference type="Gene3D" id="3.30.950.10">
    <property type="entry name" value="Methyltransferase, Cobalt-precorrin-4 Transmethylase, Domain 2"/>
    <property type="match status" value="1"/>
</dbReference>
<proteinExistence type="inferred from homology"/>
<feature type="domain" description="Tetrapyrrole methylase" evidence="8">
    <location>
        <begin position="50"/>
        <end position="249"/>
    </location>
</feature>
<evidence type="ECO:0000256" key="5">
    <source>
        <dbReference type="ARBA" id="ARBA00022691"/>
    </source>
</evidence>
<dbReference type="InterPro" id="IPR018063">
    <property type="entry name" value="SAM_MeTrfase_RsmI_CS"/>
</dbReference>
<reference evidence="9" key="1">
    <citation type="submission" date="2008-08" db="EMBL/GenBank/DDBJ databases">
        <authorList>
            <person name="Hong W."/>
            <person name="Ge M."/>
            <person name="Zeng Z."/>
            <person name="Zhu L."/>
            <person name="Luo M."/>
            <person name="Shao L."/>
            <person name="Chen D."/>
        </authorList>
    </citation>
    <scope>NUCLEOTIDE SEQUENCE</scope>
    <source>
        <strain evidence="9">TS388</strain>
    </source>
</reference>
<evidence type="ECO:0000256" key="2">
    <source>
        <dbReference type="ARBA" id="ARBA00022552"/>
    </source>
</evidence>
<feature type="region of interest" description="Disordered" evidence="7">
    <location>
        <begin position="1"/>
        <end position="50"/>
    </location>
</feature>
<evidence type="ECO:0000259" key="8">
    <source>
        <dbReference type="Pfam" id="PF00590"/>
    </source>
</evidence>
<keyword evidence="3 6" id="KW-0489">Methyltransferase</keyword>
<dbReference type="HAMAP" id="MF_01877">
    <property type="entry name" value="16SrRNA_methyltr_I"/>
    <property type="match status" value="1"/>
</dbReference>
<keyword evidence="5 6" id="KW-0949">S-adenosyl-L-methionine</keyword>
<name>C9W394_9ACTN</name>
<dbReference type="PANTHER" id="PTHR46111:SF1">
    <property type="entry name" value="RIBOSOMAL RNA SMALL SUBUNIT METHYLTRANSFERASE I"/>
    <property type="match status" value="1"/>
</dbReference>
<protein>
    <recommendedName>
        <fullName evidence="6">Ribosomal RNA small subunit methyltransferase I</fullName>
        <ecNumber evidence="6">2.1.1.198</ecNumber>
    </recommendedName>
    <alternativeName>
        <fullName evidence="6">16S rRNA 2'-O-ribose C1402 methyltransferase</fullName>
    </alternativeName>
    <alternativeName>
        <fullName evidence="6">rRNA (cytidine-2'-O-)-methyltransferase RsmI</fullName>
    </alternativeName>
</protein>
<dbReference type="EMBL" id="FJ160413">
    <property type="protein sequence ID" value="ACN38362.1"/>
    <property type="molecule type" value="Genomic_DNA"/>
</dbReference>
<evidence type="ECO:0000256" key="4">
    <source>
        <dbReference type="ARBA" id="ARBA00022679"/>
    </source>
</evidence>
<dbReference type="SUPFAM" id="SSF53790">
    <property type="entry name" value="Tetrapyrrole methylase"/>
    <property type="match status" value="1"/>
</dbReference>
<comment type="catalytic activity">
    <reaction evidence="6">
        <text>cytidine(1402) in 16S rRNA + S-adenosyl-L-methionine = 2'-O-methylcytidine(1402) in 16S rRNA + S-adenosyl-L-homocysteine + H(+)</text>
        <dbReference type="Rhea" id="RHEA:42924"/>
        <dbReference type="Rhea" id="RHEA-COMP:10285"/>
        <dbReference type="Rhea" id="RHEA-COMP:10286"/>
        <dbReference type="ChEBI" id="CHEBI:15378"/>
        <dbReference type="ChEBI" id="CHEBI:57856"/>
        <dbReference type="ChEBI" id="CHEBI:59789"/>
        <dbReference type="ChEBI" id="CHEBI:74495"/>
        <dbReference type="ChEBI" id="CHEBI:82748"/>
        <dbReference type="EC" id="2.1.1.198"/>
    </reaction>
</comment>
<comment type="function">
    <text evidence="6">Catalyzes the 2'-O-methylation of the ribose of cytidine 1402 (C1402) in 16S rRNA.</text>
</comment>
<dbReference type="Gene3D" id="3.40.1010.10">
    <property type="entry name" value="Cobalt-precorrin-4 Transmethylase, Domain 1"/>
    <property type="match status" value="1"/>
</dbReference>
<dbReference type="GO" id="GO:0005737">
    <property type="term" value="C:cytoplasm"/>
    <property type="evidence" value="ECO:0007669"/>
    <property type="project" value="UniProtKB-SubCell"/>
</dbReference>
<dbReference type="AlphaFoldDB" id="C9W394"/>
<dbReference type="NCBIfam" id="TIGR00096">
    <property type="entry name" value="16S rRNA (cytidine(1402)-2'-O)-methyltransferase"/>
    <property type="match status" value="1"/>
</dbReference>
<reference evidence="9" key="2">
    <citation type="journal article" date="2009" name="Biotechnol. Lett.">
        <title>Molecular cloning and sequence analysis of the sisomicin biosynthetic gene cluster from Micromonospora inyoensis.</title>
        <authorList>
            <person name="Hong W.R."/>
            <person name="Ge M."/>
            <person name="Zeng Z.H."/>
            <person name="Zhu L."/>
            <person name="Luo M.Y."/>
            <person name="Shao L."/>
            <person name="Chen D.J."/>
        </authorList>
    </citation>
    <scope>NUCLEOTIDE SEQUENCE</scope>
    <source>
        <strain evidence="9">TS388</strain>
    </source>
</reference>
<keyword evidence="1 6" id="KW-0963">Cytoplasm</keyword>
<dbReference type="PANTHER" id="PTHR46111">
    <property type="entry name" value="RIBOSOMAL RNA SMALL SUBUNIT METHYLTRANSFERASE I"/>
    <property type="match status" value="1"/>
</dbReference>
<evidence type="ECO:0000313" key="9">
    <source>
        <dbReference type="EMBL" id="ACN38362.1"/>
    </source>
</evidence>
<dbReference type="Pfam" id="PF00590">
    <property type="entry name" value="TP_methylase"/>
    <property type="match status" value="1"/>
</dbReference>
<dbReference type="CDD" id="cd11648">
    <property type="entry name" value="RsmI"/>
    <property type="match status" value="1"/>
</dbReference>
<keyword evidence="4 6" id="KW-0808">Transferase</keyword>